<dbReference type="InterPro" id="IPR021316">
    <property type="entry name" value="DUF2913"/>
</dbReference>
<accession>A0A3N3DVP2</accession>
<reference evidence="1 2" key="1">
    <citation type="submission" date="2018-11" db="EMBL/GenBank/DDBJ databases">
        <title>Vibrio ponticus strain CAIM 1751 pathogenic for the snapper Lutjanus guttatus.</title>
        <authorList>
            <person name="Soto-Rodriguez S."/>
            <person name="Lozano-Olvera R."/>
            <person name="Gomez-Gil B."/>
        </authorList>
    </citation>
    <scope>NUCLEOTIDE SEQUENCE [LARGE SCALE GENOMIC DNA]</scope>
    <source>
        <strain evidence="1 2">CAIM 1751</strain>
    </source>
</reference>
<comment type="caution">
    <text evidence="1">The sequence shown here is derived from an EMBL/GenBank/DDBJ whole genome shotgun (WGS) entry which is preliminary data.</text>
</comment>
<organism evidence="1 2">
    <name type="scientific">Vibrio ponticus</name>
    <dbReference type="NCBI Taxonomy" id="265668"/>
    <lineage>
        <taxon>Bacteria</taxon>
        <taxon>Pseudomonadati</taxon>
        <taxon>Pseudomonadota</taxon>
        <taxon>Gammaproteobacteria</taxon>
        <taxon>Vibrionales</taxon>
        <taxon>Vibrionaceae</taxon>
        <taxon>Vibrio</taxon>
    </lineage>
</organism>
<evidence type="ECO:0000313" key="2">
    <source>
        <dbReference type="Proteomes" id="UP000278792"/>
    </source>
</evidence>
<protein>
    <submittedName>
        <fullName evidence="1">DUF2913 family protein</fullName>
    </submittedName>
</protein>
<dbReference type="Pfam" id="PF11140">
    <property type="entry name" value="DUF2913"/>
    <property type="match status" value="1"/>
</dbReference>
<dbReference type="EMBL" id="RKIK01000075">
    <property type="protein sequence ID" value="ROV58492.1"/>
    <property type="molecule type" value="Genomic_DNA"/>
</dbReference>
<name>A0A3N3DVP2_9VIBR</name>
<sequence>MKPLLSPQERTHLLLRELALSALLHIEFHQLDKGRRLNVADKNSLFRLWLKKQSASQRYKLLKKKIKVLIQHSQGNNYNLEKMFLELINFSAEDSLTQLEEYLLLVRSIEKDLGLTVLLSSPHDVDLNFQQGKDFVCVLAADLNNHFSADGKMVAPITFLVRASVYERSAVLSSVYKFEQFSHDVLYEDNEFLRFVLKG</sequence>
<dbReference type="Proteomes" id="UP000278792">
    <property type="component" value="Unassembled WGS sequence"/>
</dbReference>
<dbReference type="AlphaFoldDB" id="A0A3N3DVP2"/>
<evidence type="ECO:0000313" key="1">
    <source>
        <dbReference type="EMBL" id="ROV58492.1"/>
    </source>
</evidence>
<gene>
    <name evidence="1" type="ORF">EGH82_18180</name>
</gene>
<dbReference type="RefSeq" id="WP_123783149.1">
    <property type="nucleotide sequence ID" value="NZ_RKIK01000075.1"/>
</dbReference>
<proteinExistence type="predicted"/>